<accession>A0A1H0EQ51</accession>
<evidence type="ECO:0000313" key="2">
    <source>
        <dbReference type="Proteomes" id="UP000199004"/>
    </source>
</evidence>
<sequence length="329" mass="36559">MASNYGLITRSQALDLGVSPGAIRALLVHEWVVVRRGVYAERDLWESLDPYRGRPRLQTRAALLNMTRGWVLSHDSSAHQQGLDILAPAKPFVHITLPGHTNAWTKAGVKHHLAGFEPDQVVTVDGLACLDLARTCCDIARERGLTHGVPVMDAAMRRGVPRSALVAASAPMSFWPGITQVRHSIELADPGAESIAESLGRLLVSELGIGSVETQFPVRLDDRVVRCDLRVGCHVFEVDGHVKYRSTQDGGLAQRPEDVIWEEKRRERLIRAEGLGVSRVLWEDLWEPKRSAAKRRLRAEYDVTVARFGADLPDHLAQFAQEMRGRRSA</sequence>
<protein>
    <recommendedName>
        <fullName evidence="3">Transcriptional regulator, AbiEi antitoxin, Type IV TA system</fullName>
    </recommendedName>
</protein>
<proteinExistence type="predicted"/>
<evidence type="ECO:0008006" key="3">
    <source>
        <dbReference type="Google" id="ProtNLM"/>
    </source>
</evidence>
<name>A0A1H0EQ51_9ACTN</name>
<dbReference type="Proteomes" id="UP000199004">
    <property type="component" value="Unassembled WGS sequence"/>
</dbReference>
<dbReference type="EMBL" id="FNIC01000004">
    <property type="protein sequence ID" value="SDN84423.1"/>
    <property type="molecule type" value="Genomic_DNA"/>
</dbReference>
<dbReference type="AlphaFoldDB" id="A0A1H0EQ51"/>
<dbReference type="STRING" id="1005944.SAMN05192576_2935"/>
<gene>
    <name evidence="1" type="ORF">SAMN05192576_2935</name>
</gene>
<evidence type="ECO:0000313" key="1">
    <source>
        <dbReference type="EMBL" id="SDN84423.1"/>
    </source>
</evidence>
<keyword evidence="2" id="KW-1185">Reference proteome</keyword>
<organism evidence="1 2">
    <name type="scientific">Nocardioides szechwanensis</name>
    <dbReference type="NCBI Taxonomy" id="1005944"/>
    <lineage>
        <taxon>Bacteria</taxon>
        <taxon>Bacillati</taxon>
        <taxon>Actinomycetota</taxon>
        <taxon>Actinomycetes</taxon>
        <taxon>Propionibacteriales</taxon>
        <taxon>Nocardioidaceae</taxon>
        <taxon>Nocardioides</taxon>
    </lineage>
</organism>
<reference evidence="1 2" key="1">
    <citation type="submission" date="2016-10" db="EMBL/GenBank/DDBJ databases">
        <authorList>
            <person name="de Groot N.N."/>
        </authorList>
    </citation>
    <scope>NUCLEOTIDE SEQUENCE [LARGE SCALE GENOMIC DNA]</scope>
    <source>
        <strain evidence="1 2">CGMCC 1.11147</strain>
    </source>
</reference>